<protein>
    <submittedName>
        <fullName evidence="3">Formate dehydrogenase (NAD+) activity</fullName>
    </submittedName>
</protein>
<dbReference type="PIRSF" id="PIRSF015626">
    <property type="entry name" value="FdhD"/>
    <property type="match status" value="1"/>
</dbReference>
<dbReference type="SUPFAM" id="SSF53927">
    <property type="entry name" value="Cytidine deaminase-like"/>
    <property type="match status" value="1"/>
</dbReference>
<name>A0A0B7MKK4_9FIRM</name>
<dbReference type="InterPro" id="IPR003786">
    <property type="entry name" value="FdhD"/>
</dbReference>
<dbReference type="EMBL" id="CDRZ01000112">
    <property type="protein sequence ID" value="CEO88506.1"/>
    <property type="molecule type" value="Genomic_DNA"/>
</dbReference>
<dbReference type="AlphaFoldDB" id="A0A0B7MKK4"/>
<evidence type="ECO:0000313" key="4">
    <source>
        <dbReference type="Proteomes" id="UP000046155"/>
    </source>
</evidence>
<dbReference type="PANTHER" id="PTHR30592">
    <property type="entry name" value="FORMATE DEHYDROGENASE"/>
    <property type="match status" value="1"/>
</dbReference>
<evidence type="ECO:0000256" key="1">
    <source>
        <dbReference type="ARBA" id="ARBA00022490"/>
    </source>
</evidence>
<dbReference type="InterPro" id="IPR016193">
    <property type="entry name" value="Cytidine_deaminase-like"/>
</dbReference>
<keyword evidence="4" id="KW-1185">Reference proteome</keyword>
<evidence type="ECO:0000313" key="3">
    <source>
        <dbReference type="EMBL" id="CEO88506.1"/>
    </source>
</evidence>
<dbReference type="GO" id="GO:0016783">
    <property type="term" value="F:sulfurtransferase activity"/>
    <property type="evidence" value="ECO:0007669"/>
    <property type="project" value="InterPro"/>
</dbReference>
<accession>A0A0B7MKK4</accession>
<dbReference type="Pfam" id="PF02634">
    <property type="entry name" value="FdhD-NarQ"/>
    <property type="match status" value="1"/>
</dbReference>
<organism evidence="3 4">
    <name type="scientific">Syntrophaceticus schinkii</name>
    <dbReference type="NCBI Taxonomy" id="499207"/>
    <lineage>
        <taxon>Bacteria</taxon>
        <taxon>Bacillati</taxon>
        <taxon>Bacillota</taxon>
        <taxon>Clostridia</taxon>
        <taxon>Thermoanaerobacterales</taxon>
        <taxon>Thermoanaerobacterales Family III. Incertae Sedis</taxon>
        <taxon>Syntrophaceticus</taxon>
    </lineage>
</organism>
<proteinExistence type="predicted"/>
<keyword evidence="1" id="KW-0963">Cytoplasm</keyword>
<dbReference type="PANTHER" id="PTHR30592:SF1">
    <property type="entry name" value="SULFUR CARRIER PROTEIN FDHD"/>
    <property type="match status" value="1"/>
</dbReference>
<evidence type="ECO:0000256" key="2">
    <source>
        <dbReference type="ARBA" id="ARBA00023150"/>
    </source>
</evidence>
<gene>
    <name evidence="3" type="primary">fdhD</name>
    <name evidence="3" type="ORF">SSCH_20014</name>
</gene>
<dbReference type="Proteomes" id="UP000046155">
    <property type="component" value="Unassembled WGS sequence"/>
</dbReference>
<reference evidence="4" key="1">
    <citation type="submission" date="2015-01" db="EMBL/GenBank/DDBJ databases">
        <authorList>
            <person name="Manzoor Shahid"/>
            <person name="Zubair Saima"/>
        </authorList>
    </citation>
    <scope>NUCLEOTIDE SEQUENCE [LARGE SCALE GENOMIC DNA]</scope>
    <source>
        <strain evidence="4">Sp3</strain>
    </source>
</reference>
<dbReference type="Gene3D" id="3.10.20.10">
    <property type="match status" value="1"/>
</dbReference>
<dbReference type="GO" id="GO:0006777">
    <property type="term" value="P:Mo-molybdopterin cofactor biosynthetic process"/>
    <property type="evidence" value="ECO:0007669"/>
    <property type="project" value="UniProtKB-KW"/>
</dbReference>
<dbReference type="Gene3D" id="3.40.140.10">
    <property type="entry name" value="Cytidine Deaminase, domain 2"/>
    <property type="match status" value="1"/>
</dbReference>
<sequence length="269" mass="29852">MIRITDRTEIAASYSTLETLSLSCDGEREIISKQVAAEKCLLVYIGDRLTLKIICSPSHLGYLLLGYFYSEGVIASPDEIVRIDISADGRRADIQLREGSDSELAWPRVEQVLSAASANKWLWVTRREKGRELRPLPRHEWQMQEVFALADEFHHAEVYVSAHSRSVHSCTLSVCGVERYFCEDIGRHNALDKVIGMALMGGVDLSNTVAYTSGRVPVDMAVKAIRSRIPVLISKSLPSAEAVEMAKKYNLTMICAAQPHNVLVFADGA</sequence>
<keyword evidence="2" id="KW-0501">Molybdenum cofactor biosynthesis</keyword>